<dbReference type="CDD" id="cd02980">
    <property type="entry name" value="TRX_Fd_family"/>
    <property type="match status" value="1"/>
</dbReference>
<dbReference type="InterPro" id="IPR036249">
    <property type="entry name" value="Thioredoxin-like_sf"/>
</dbReference>
<keyword evidence="2" id="KW-1185">Reference proteome</keyword>
<name>A0A1I4GV86_9RHOB</name>
<dbReference type="AlphaFoldDB" id="A0A1I4GV86"/>
<dbReference type="RefSeq" id="WP_093325691.1">
    <property type="nucleotide sequence ID" value="NZ_FOSZ01000010.1"/>
</dbReference>
<evidence type="ECO:0000313" key="1">
    <source>
        <dbReference type="EMBL" id="SFL33839.1"/>
    </source>
</evidence>
<dbReference type="Pfam" id="PF07845">
    <property type="entry name" value="DUF1636"/>
    <property type="match status" value="1"/>
</dbReference>
<proteinExistence type="predicted"/>
<evidence type="ECO:0000313" key="2">
    <source>
        <dbReference type="Proteomes" id="UP000198851"/>
    </source>
</evidence>
<dbReference type="SUPFAM" id="SSF52833">
    <property type="entry name" value="Thioredoxin-like"/>
    <property type="match status" value="1"/>
</dbReference>
<organism evidence="1 2">
    <name type="scientific">Shimia haliotis</name>
    <dbReference type="NCBI Taxonomy" id="1280847"/>
    <lineage>
        <taxon>Bacteria</taxon>
        <taxon>Pseudomonadati</taxon>
        <taxon>Pseudomonadota</taxon>
        <taxon>Alphaproteobacteria</taxon>
        <taxon>Rhodobacterales</taxon>
        <taxon>Roseobacteraceae</taxon>
    </lineage>
</organism>
<dbReference type="Proteomes" id="UP000198851">
    <property type="component" value="Unassembled WGS sequence"/>
</dbReference>
<dbReference type="OrthoDB" id="424426at2"/>
<protein>
    <submittedName>
        <fullName evidence="1">Predicted metal-binding protein</fullName>
    </submittedName>
</protein>
<dbReference type="EMBL" id="FOSZ01000010">
    <property type="protein sequence ID" value="SFL33839.1"/>
    <property type="molecule type" value="Genomic_DNA"/>
</dbReference>
<dbReference type="InterPro" id="IPR012863">
    <property type="entry name" value="DUF1636"/>
</dbReference>
<accession>A0A1I4GV86</accession>
<sequence>MTDATAPVELLVCTSCRAGMPTDIEGPRPGTQLFDALNASDLPDNVTLKGVECFSNCDHGCSITIRGGAERWTYVYGNFTGSEDADLVAEGVTKYAATADGLVPWRDRSIHFRKNCIARIPPLEIPE</sequence>
<dbReference type="STRING" id="1280847.SAMN04488036_11016"/>
<gene>
    <name evidence="1" type="ORF">SAMN04488036_11016</name>
</gene>
<reference evidence="2" key="1">
    <citation type="submission" date="2016-10" db="EMBL/GenBank/DDBJ databases">
        <authorList>
            <person name="Varghese N."/>
            <person name="Submissions S."/>
        </authorList>
    </citation>
    <scope>NUCLEOTIDE SEQUENCE [LARGE SCALE GENOMIC DNA]</scope>
    <source>
        <strain evidence="2">DSM 28453</strain>
    </source>
</reference>